<dbReference type="PROSITE" id="PS50011">
    <property type="entry name" value="PROTEIN_KINASE_DOM"/>
    <property type="match status" value="1"/>
</dbReference>
<dbReference type="EMBL" id="MN740374">
    <property type="protein sequence ID" value="QHU03288.1"/>
    <property type="molecule type" value="Genomic_DNA"/>
</dbReference>
<dbReference type="PRINTS" id="PR00109">
    <property type="entry name" value="TYRKINASE"/>
</dbReference>
<evidence type="ECO:0000256" key="7">
    <source>
        <dbReference type="ARBA" id="ARBA00047899"/>
    </source>
</evidence>
<dbReference type="InterPro" id="IPR008271">
    <property type="entry name" value="Ser/Thr_kinase_AS"/>
</dbReference>
<evidence type="ECO:0000256" key="4">
    <source>
        <dbReference type="ARBA" id="ARBA00022741"/>
    </source>
</evidence>
<feature type="domain" description="Protein kinase" evidence="9">
    <location>
        <begin position="7"/>
        <end position="262"/>
    </location>
</feature>
<evidence type="ECO:0000256" key="1">
    <source>
        <dbReference type="ARBA" id="ARBA00012513"/>
    </source>
</evidence>
<dbReference type="Pfam" id="PF00069">
    <property type="entry name" value="Pkinase"/>
    <property type="match status" value="1"/>
</dbReference>
<dbReference type="GO" id="GO:0005524">
    <property type="term" value="F:ATP binding"/>
    <property type="evidence" value="ECO:0007669"/>
    <property type="project" value="UniProtKB-KW"/>
</dbReference>
<keyword evidence="5" id="KW-0418">Kinase</keyword>
<protein>
    <recommendedName>
        <fullName evidence="1">non-specific serine/threonine protein kinase</fullName>
        <ecNumber evidence="1">2.7.11.1</ecNumber>
    </recommendedName>
</protein>
<dbReference type="PROSITE" id="PS00108">
    <property type="entry name" value="PROTEIN_KINASE_ST"/>
    <property type="match status" value="1"/>
</dbReference>
<proteinExistence type="predicted"/>
<organism evidence="10">
    <name type="scientific">viral metagenome</name>
    <dbReference type="NCBI Taxonomy" id="1070528"/>
    <lineage>
        <taxon>unclassified sequences</taxon>
        <taxon>metagenomes</taxon>
        <taxon>organismal metagenomes</taxon>
    </lineage>
</organism>
<evidence type="ECO:0000313" key="10">
    <source>
        <dbReference type="EMBL" id="QHU03288.1"/>
    </source>
</evidence>
<dbReference type="InterPro" id="IPR011009">
    <property type="entry name" value="Kinase-like_dom_sf"/>
</dbReference>
<accession>A0A6C0JHP4</accession>
<comment type="catalytic activity">
    <reaction evidence="7">
        <text>L-threonyl-[protein] + ATP = O-phospho-L-threonyl-[protein] + ADP + H(+)</text>
        <dbReference type="Rhea" id="RHEA:46608"/>
        <dbReference type="Rhea" id="RHEA-COMP:11060"/>
        <dbReference type="Rhea" id="RHEA-COMP:11605"/>
        <dbReference type="ChEBI" id="CHEBI:15378"/>
        <dbReference type="ChEBI" id="CHEBI:30013"/>
        <dbReference type="ChEBI" id="CHEBI:30616"/>
        <dbReference type="ChEBI" id="CHEBI:61977"/>
        <dbReference type="ChEBI" id="CHEBI:456216"/>
        <dbReference type="EC" id="2.7.11.1"/>
    </reaction>
</comment>
<keyword evidence="4" id="KW-0547">Nucleotide-binding</keyword>
<dbReference type="PANTHER" id="PTHR44899:SF10">
    <property type="entry name" value="NIMA-RELATED KINASE 2"/>
    <property type="match status" value="1"/>
</dbReference>
<evidence type="ECO:0000256" key="2">
    <source>
        <dbReference type="ARBA" id="ARBA00022527"/>
    </source>
</evidence>
<dbReference type="GO" id="GO:0004674">
    <property type="term" value="F:protein serine/threonine kinase activity"/>
    <property type="evidence" value="ECO:0007669"/>
    <property type="project" value="UniProtKB-KW"/>
</dbReference>
<comment type="catalytic activity">
    <reaction evidence="8">
        <text>L-seryl-[protein] + ATP = O-phospho-L-seryl-[protein] + ADP + H(+)</text>
        <dbReference type="Rhea" id="RHEA:17989"/>
        <dbReference type="Rhea" id="RHEA-COMP:9863"/>
        <dbReference type="Rhea" id="RHEA-COMP:11604"/>
        <dbReference type="ChEBI" id="CHEBI:15378"/>
        <dbReference type="ChEBI" id="CHEBI:29999"/>
        <dbReference type="ChEBI" id="CHEBI:30616"/>
        <dbReference type="ChEBI" id="CHEBI:83421"/>
        <dbReference type="ChEBI" id="CHEBI:456216"/>
        <dbReference type="EC" id="2.7.11.1"/>
    </reaction>
</comment>
<dbReference type="InterPro" id="IPR017441">
    <property type="entry name" value="Protein_kinase_ATP_BS"/>
</dbReference>
<dbReference type="InterPro" id="IPR051131">
    <property type="entry name" value="NEK_Ser/Thr_kinase_NIMA"/>
</dbReference>
<name>A0A6C0JHP4_9ZZZZ</name>
<evidence type="ECO:0000256" key="3">
    <source>
        <dbReference type="ARBA" id="ARBA00022679"/>
    </source>
</evidence>
<evidence type="ECO:0000256" key="5">
    <source>
        <dbReference type="ARBA" id="ARBA00022777"/>
    </source>
</evidence>
<evidence type="ECO:0000259" key="9">
    <source>
        <dbReference type="PROSITE" id="PS50011"/>
    </source>
</evidence>
<dbReference type="EC" id="2.7.11.1" evidence="1"/>
<dbReference type="SMART" id="SM00220">
    <property type="entry name" value="S_TKc"/>
    <property type="match status" value="1"/>
</dbReference>
<keyword evidence="6" id="KW-0067">ATP-binding</keyword>
<evidence type="ECO:0000256" key="8">
    <source>
        <dbReference type="ARBA" id="ARBA00048679"/>
    </source>
</evidence>
<dbReference type="InterPro" id="IPR000719">
    <property type="entry name" value="Prot_kinase_dom"/>
</dbReference>
<dbReference type="PROSITE" id="PS00107">
    <property type="entry name" value="PROTEIN_KINASE_ATP"/>
    <property type="match status" value="1"/>
</dbReference>
<evidence type="ECO:0000256" key="6">
    <source>
        <dbReference type="ARBA" id="ARBA00022840"/>
    </source>
</evidence>
<dbReference type="Gene3D" id="1.10.510.10">
    <property type="entry name" value="Transferase(Phosphotransferase) domain 1"/>
    <property type="match status" value="1"/>
</dbReference>
<dbReference type="AlphaFoldDB" id="A0A6C0JHP4"/>
<dbReference type="SUPFAM" id="SSF56112">
    <property type="entry name" value="Protein kinase-like (PK-like)"/>
    <property type="match status" value="1"/>
</dbReference>
<dbReference type="PANTHER" id="PTHR44899">
    <property type="entry name" value="CAMK FAMILY PROTEIN KINASE"/>
    <property type="match status" value="1"/>
</dbReference>
<reference evidence="10" key="1">
    <citation type="journal article" date="2020" name="Nature">
        <title>Giant virus diversity and host interactions through global metagenomics.</title>
        <authorList>
            <person name="Schulz F."/>
            <person name="Roux S."/>
            <person name="Paez-Espino D."/>
            <person name="Jungbluth S."/>
            <person name="Walsh D.A."/>
            <person name="Denef V.J."/>
            <person name="McMahon K.D."/>
            <person name="Konstantinidis K.T."/>
            <person name="Eloe-Fadrosh E.A."/>
            <person name="Kyrpides N.C."/>
            <person name="Woyke T."/>
        </authorList>
    </citation>
    <scope>NUCLEOTIDE SEQUENCE</scope>
    <source>
        <strain evidence="10">GVMAG-M-3300026093-6</strain>
    </source>
</reference>
<dbReference type="InterPro" id="IPR001245">
    <property type="entry name" value="Ser-Thr/Tyr_kinase_cat_dom"/>
</dbReference>
<sequence length="476" mass="56452">MSSIRDYRILKHIGSGSYGKVYKVEDINGNVFAMKKIYVPSIPKAEKNSIVNEISLLKLHKSKFIIKYYNSFYENGNIYIISEYAERGDFHTYIRKLRAKNRKLSDRWITRFFLQVSIGINYLHKNKVIHRDIKASNIFLDRDYNVKIGDFGIAKPFSNVMLAKTCIGSPYYMSPEVFKEQQYNEKTDVWSLGCFLYELLTYQHPFEANSLPNLMYKVTTQSFPRVYSTTNNTFYNNLLTKMLDKNMYMRCSCEDIINNELLFQMSRLSTNEIEIKNDINKYNYKIPKCPEKTFMWNKIISEINSIIIESTFTSVRSEFIKPSEVAIYSPKKQKEIPILPALNKATDFKGPLENYVVKKEPVEKIKKYENYKYNNEKSNYSFELPTLKEPNLEKYYDHQFKSYYNKKNKMRPISALDSITKNENHKIHENRPKSVIESPKKRYISYIQQHKLPKLKIPEYDKKKRSYVINMTVKNQ</sequence>
<keyword evidence="3" id="KW-0808">Transferase</keyword>
<keyword evidence="2" id="KW-0723">Serine/threonine-protein kinase</keyword>